<name>D5A822_PICSI</name>
<evidence type="ECO:0000313" key="1">
    <source>
        <dbReference type="EMBL" id="ADE75691.1"/>
    </source>
</evidence>
<organism evidence="1">
    <name type="scientific">Picea sitchensis</name>
    <name type="common">Sitka spruce</name>
    <name type="synonym">Pinus sitchensis</name>
    <dbReference type="NCBI Taxonomy" id="3332"/>
    <lineage>
        <taxon>Eukaryota</taxon>
        <taxon>Viridiplantae</taxon>
        <taxon>Streptophyta</taxon>
        <taxon>Embryophyta</taxon>
        <taxon>Tracheophyta</taxon>
        <taxon>Spermatophyta</taxon>
        <taxon>Pinopsida</taxon>
        <taxon>Pinidae</taxon>
        <taxon>Conifers I</taxon>
        <taxon>Pinales</taxon>
        <taxon>Pinaceae</taxon>
        <taxon>Picea</taxon>
    </lineage>
</organism>
<reference evidence="1" key="1">
    <citation type="submission" date="2010-04" db="EMBL/GenBank/DDBJ databases">
        <authorList>
            <person name="Reid K.E."/>
            <person name="Liao N."/>
            <person name="Chan S."/>
            <person name="Docking R."/>
            <person name="Taylor G."/>
            <person name="Moore R."/>
            <person name="Mayo M."/>
            <person name="Munro S."/>
            <person name="King J."/>
            <person name="Yanchuk A."/>
            <person name="Holt R."/>
            <person name="Jones S."/>
            <person name="Marra M."/>
            <person name="Ritland C.E."/>
            <person name="Ritland K."/>
            <person name="Bohlmann J."/>
        </authorList>
    </citation>
    <scope>NUCLEOTIDE SEQUENCE</scope>
    <source>
        <tissue evidence="1">Buds collected with no treatment. Collection October 2007</tissue>
    </source>
</reference>
<dbReference type="InterPro" id="IPR029063">
    <property type="entry name" value="SAM-dependent_MTases_sf"/>
</dbReference>
<dbReference type="GO" id="GO:0005634">
    <property type="term" value="C:nucleus"/>
    <property type="evidence" value="ECO:0007669"/>
    <property type="project" value="TreeGrafter"/>
</dbReference>
<dbReference type="PANTHER" id="PTHR23108:SF3">
    <property type="entry name" value="METHYLTRANSFERASE FAMILY PROTEIN"/>
    <property type="match status" value="1"/>
</dbReference>
<dbReference type="SUPFAM" id="SSF53335">
    <property type="entry name" value="S-adenosyl-L-methionine-dependent methyltransferases"/>
    <property type="match status" value="1"/>
</dbReference>
<accession>D5A822</accession>
<dbReference type="InterPro" id="IPR019410">
    <property type="entry name" value="Methyltransf_16"/>
</dbReference>
<protein>
    <submittedName>
        <fullName evidence="1">Uncharacterized protein</fullName>
    </submittedName>
</protein>
<dbReference type="GO" id="GO:0008276">
    <property type="term" value="F:protein methyltransferase activity"/>
    <property type="evidence" value="ECO:0007669"/>
    <property type="project" value="InterPro"/>
</dbReference>
<dbReference type="EMBL" id="BT122302">
    <property type="protein sequence ID" value="ADE75691.1"/>
    <property type="molecule type" value="mRNA"/>
</dbReference>
<proteinExistence type="evidence at transcript level"/>
<dbReference type="PANTHER" id="PTHR23108">
    <property type="entry name" value="METHYLTRANSFERASE-RELATED"/>
    <property type="match status" value="1"/>
</dbReference>
<dbReference type="Pfam" id="PF10294">
    <property type="entry name" value="Methyltransf_16"/>
    <property type="match status" value="1"/>
</dbReference>
<dbReference type="InterPro" id="IPR038899">
    <property type="entry name" value="METTL22"/>
</dbReference>
<dbReference type="Gene3D" id="3.40.50.150">
    <property type="entry name" value="Vaccinia Virus protein VP39"/>
    <property type="match status" value="1"/>
</dbReference>
<sequence length="245" mass="27297">MEIQTKNLPNEQEEEEVYFGESFFVNDSYEMRTFTYGSHVLRLQCLQSASTDYDLTGQLVWPGAELLNHHISQCSDFLTGCSIIELGSGVGVTGLLCSRFCRQLVLTDHNEIVLKVLKQNIDLQLSSGISTCAEITSEKLEWGNHDQLSEILKRFPEGFDLIIGADICFQQCSIPLLFETVEQLLRFGDKSGKFILAYVSRAKSIDAMVANEAKKHGLQMHEVAGSRTLVAGGSCEGVIFEFILN</sequence>
<dbReference type="AlphaFoldDB" id="D5A822"/>